<dbReference type="EC" id="2.4.1.141" evidence="4 12"/>
<evidence type="ECO:0000256" key="8">
    <source>
        <dbReference type="ARBA" id="ARBA00022824"/>
    </source>
</evidence>
<comment type="function">
    <text evidence="9 12">Involved in protein N-glycosylation. Essential for the second step of the dolichol-linked oligosaccharide pathway.</text>
</comment>
<evidence type="ECO:0000256" key="10">
    <source>
        <dbReference type="ARBA" id="ARBA00032061"/>
    </source>
</evidence>
<organism evidence="14 15">
    <name type="scientific">Lodderomyces beijingensis</name>
    <dbReference type="NCBI Taxonomy" id="1775926"/>
    <lineage>
        <taxon>Eukaryota</taxon>
        <taxon>Fungi</taxon>
        <taxon>Dikarya</taxon>
        <taxon>Ascomycota</taxon>
        <taxon>Saccharomycotina</taxon>
        <taxon>Pichiomycetes</taxon>
        <taxon>Debaryomycetaceae</taxon>
        <taxon>Candida/Lodderomyces clade</taxon>
        <taxon>Lodderomyces</taxon>
    </lineage>
</organism>
<evidence type="ECO:0000259" key="13">
    <source>
        <dbReference type="Pfam" id="PF04101"/>
    </source>
</evidence>
<evidence type="ECO:0000256" key="9">
    <source>
        <dbReference type="ARBA" id="ARBA00024804"/>
    </source>
</evidence>
<accession>A0ABP0ZKZ8</accession>
<dbReference type="Proteomes" id="UP001497383">
    <property type="component" value="Chromosome 3"/>
</dbReference>
<keyword evidence="6 12" id="KW-0328">Glycosyltransferase</keyword>
<evidence type="ECO:0000256" key="1">
    <source>
        <dbReference type="ARBA" id="ARBA00004240"/>
    </source>
</evidence>
<proteinExistence type="inferred from homology"/>
<comment type="subcellular location">
    <subcellularLocation>
        <location evidence="1 12">Endoplasmic reticulum</location>
    </subcellularLocation>
</comment>
<comment type="subunit">
    <text evidence="3 12">Heterodimer with ALG14 to form a functional enzyme.</text>
</comment>
<sequence>MAVLLVTTGATVTFRALVSQVLTSNFVQKAQNAGFSKIVLQYGNEIHGEKHQSRQFFDKCLRGSNLVSSLKLKEKSNNKNGSVSFSAPDFELVCFPFTPNITDYITQADVVISHAGTGSIIDTLHRNKKLVVVVNEQLMDNHQREIAREFAASNYCMRFECDKLGTDSFGTTLQKLLNDEIRFDRFPVSDGAVLETILMEELSAA</sequence>
<protein>
    <recommendedName>
        <fullName evidence="5 12">UDP-N-acetylglucosamine transferase subunit ALG13</fullName>
        <ecNumber evidence="4 12">2.4.1.141</ecNumber>
    </recommendedName>
    <alternativeName>
        <fullName evidence="10 12">Asparagine-linked glycosylation protein 13</fullName>
    </alternativeName>
</protein>
<dbReference type="PANTHER" id="PTHR12867:SF6">
    <property type="entry name" value="N-ACETYLGLUCOSAMINYLDIPHOSPHODOLICHOL N-ACETYLGLUCOSAMINYLTRANSFERASE"/>
    <property type="match status" value="1"/>
</dbReference>
<feature type="domain" description="Glycosyl transferase family 28 C-terminal" evidence="13">
    <location>
        <begin position="3"/>
        <end position="179"/>
    </location>
</feature>
<evidence type="ECO:0000256" key="2">
    <source>
        <dbReference type="ARBA" id="ARBA00006962"/>
    </source>
</evidence>
<evidence type="ECO:0000256" key="5">
    <source>
        <dbReference type="ARBA" id="ARBA00017468"/>
    </source>
</evidence>
<reference evidence="14 15" key="1">
    <citation type="submission" date="2024-03" db="EMBL/GenBank/DDBJ databases">
        <authorList>
            <person name="Brejova B."/>
        </authorList>
    </citation>
    <scope>NUCLEOTIDE SEQUENCE [LARGE SCALE GENOMIC DNA]</scope>
    <source>
        <strain evidence="14 15">CBS 14171</strain>
    </source>
</reference>
<evidence type="ECO:0000256" key="3">
    <source>
        <dbReference type="ARBA" id="ARBA00011198"/>
    </source>
</evidence>
<dbReference type="InterPro" id="IPR039042">
    <property type="entry name" value="Alg13-like"/>
</dbReference>
<evidence type="ECO:0000313" key="15">
    <source>
        <dbReference type="Proteomes" id="UP001497383"/>
    </source>
</evidence>
<dbReference type="Gene3D" id="3.40.50.2000">
    <property type="entry name" value="Glycogen Phosphorylase B"/>
    <property type="match status" value="1"/>
</dbReference>
<dbReference type="Pfam" id="PF04101">
    <property type="entry name" value="Glyco_tran_28_C"/>
    <property type="match status" value="1"/>
</dbReference>
<dbReference type="InterPro" id="IPR007235">
    <property type="entry name" value="Glyco_trans_28_C"/>
</dbReference>
<dbReference type="GeneID" id="92208239"/>
<evidence type="ECO:0000313" key="14">
    <source>
        <dbReference type="EMBL" id="CAK9438819.1"/>
    </source>
</evidence>
<comment type="catalytic activity">
    <reaction evidence="11">
        <text>an N-acetyl-alpha-D-glucosaminyl-diphospho-di-trans,poly-cis-dolichol + UDP-N-acetyl-alpha-D-glucosamine = an N,N'-diacetylchitobiosyl-diphospho-di-trans,poly-cis-dolichol + UDP + H(+)</text>
        <dbReference type="Rhea" id="RHEA:23380"/>
        <dbReference type="Rhea" id="RHEA-COMP:19507"/>
        <dbReference type="Rhea" id="RHEA-COMP:19510"/>
        <dbReference type="ChEBI" id="CHEBI:15378"/>
        <dbReference type="ChEBI" id="CHEBI:57269"/>
        <dbReference type="ChEBI" id="CHEBI:57705"/>
        <dbReference type="ChEBI" id="CHEBI:58223"/>
        <dbReference type="ChEBI" id="CHEBI:58427"/>
        <dbReference type="EC" id="2.4.1.141"/>
    </reaction>
</comment>
<dbReference type="PANTHER" id="PTHR12867">
    <property type="entry name" value="GLYCOSYL TRANSFERASE-RELATED"/>
    <property type="match status" value="1"/>
</dbReference>
<dbReference type="SUPFAM" id="SSF53756">
    <property type="entry name" value="UDP-Glycosyltransferase/glycogen phosphorylase"/>
    <property type="match status" value="1"/>
</dbReference>
<name>A0ABP0ZKZ8_9ASCO</name>
<evidence type="ECO:0000256" key="12">
    <source>
        <dbReference type="RuleBase" id="RU362128"/>
    </source>
</evidence>
<comment type="similarity">
    <text evidence="2 12">Belongs to the glycosyltransferase 28 family.</text>
</comment>
<evidence type="ECO:0000256" key="4">
    <source>
        <dbReference type="ARBA" id="ARBA00012614"/>
    </source>
</evidence>
<keyword evidence="15" id="KW-1185">Reference proteome</keyword>
<dbReference type="RefSeq" id="XP_066829981.1">
    <property type="nucleotide sequence ID" value="XM_066973110.1"/>
</dbReference>
<keyword evidence="7 12" id="KW-0808">Transferase</keyword>
<gene>
    <name evidence="12" type="primary">ALG13</name>
    <name evidence="14" type="ORF">LODBEIA_P30430</name>
</gene>
<dbReference type="EMBL" id="OZ022407">
    <property type="protein sequence ID" value="CAK9438819.1"/>
    <property type="molecule type" value="Genomic_DNA"/>
</dbReference>
<keyword evidence="8 12" id="KW-0256">Endoplasmic reticulum</keyword>
<evidence type="ECO:0000256" key="11">
    <source>
        <dbReference type="ARBA" id="ARBA00048184"/>
    </source>
</evidence>
<evidence type="ECO:0000256" key="7">
    <source>
        <dbReference type="ARBA" id="ARBA00022679"/>
    </source>
</evidence>
<evidence type="ECO:0000256" key="6">
    <source>
        <dbReference type="ARBA" id="ARBA00022676"/>
    </source>
</evidence>